<gene>
    <name evidence="1" type="ORF">CUC44_05770</name>
</gene>
<accession>A0A2M8HCB2</accession>
<dbReference type="Proteomes" id="UP000232060">
    <property type="component" value="Unassembled WGS sequence"/>
</dbReference>
<comment type="caution">
    <text evidence="1">The sequence shown here is derived from an EMBL/GenBank/DDBJ whole genome shotgun (WGS) entry which is preliminary data.</text>
</comment>
<dbReference type="OrthoDB" id="9131875at2"/>
<sequence length="112" mass="12633">MTRLEQLRALTRHLTIAHHIPGRVRFKLKLGALASQELGQLSQVGQLKQMIETMPGIRDLRVNPAALSCVVEYDPAKIPPPLWESLLGAEECEQVTQALDRIEHHYQTFARG</sequence>
<evidence type="ECO:0008006" key="3">
    <source>
        <dbReference type="Google" id="ProtNLM"/>
    </source>
</evidence>
<dbReference type="AlphaFoldDB" id="A0A2M8HCB2"/>
<evidence type="ECO:0000313" key="2">
    <source>
        <dbReference type="Proteomes" id="UP000232060"/>
    </source>
</evidence>
<evidence type="ECO:0000313" key="1">
    <source>
        <dbReference type="EMBL" id="PJC94202.1"/>
    </source>
</evidence>
<dbReference type="EMBL" id="PGCP01000005">
    <property type="protein sequence ID" value="PJC94202.1"/>
    <property type="molecule type" value="Genomic_DNA"/>
</dbReference>
<organism evidence="1 2">
    <name type="scientific">Aeromonas lusitana</name>
    <dbReference type="NCBI Taxonomy" id="931529"/>
    <lineage>
        <taxon>Bacteria</taxon>
        <taxon>Pseudomonadati</taxon>
        <taxon>Pseudomonadota</taxon>
        <taxon>Gammaproteobacteria</taxon>
        <taxon>Aeromonadales</taxon>
        <taxon>Aeromonadaceae</taxon>
        <taxon>Aeromonas</taxon>
    </lineage>
</organism>
<reference evidence="1 2" key="1">
    <citation type="submission" date="2017-11" db="EMBL/GenBank/DDBJ databases">
        <title>Draft genome sequence of environmental isolate Aeromonas lusitania sp. nov. MDC 2473.</title>
        <authorList>
            <person name="Colston S.M."/>
            <person name="Navarro A."/>
            <person name="Martinez-Murcia A.J."/>
            <person name="Graf J."/>
        </authorList>
    </citation>
    <scope>NUCLEOTIDE SEQUENCE [LARGE SCALE GENOMIC DNA]</scope>
    <source>
        <strain evidence="1 2">MDC 2473</strain>
    </source>
</reference>
<protein>
    <recommendedName>
        <fullName evidence="3">Cation transporter</fullName>
    </recommendedName>
</protein>
<dbReference type="RefSeq" id="WP_100859022.1">
    <property type="nucleotide sequence ID" value="NZ_PGCP01000005.1"/>
</dbReference>
<name>A0A2M8HCB2_9GAMM</name>
<keyword evidence="2" id="KW-1185">Reference proteome</keyword>
<proteinExistence type="predicted"/>